<dbReference type="EMBL" id="AAYA01000004">
    <property type="protein sequence ID" value="EBA08946.1"/>
    <property type="molecule type" value="Genomic_DNA"/>
</dbReference>
<dbReference type="InterPro" id="IPR045622">
    <property type="entry name" value="DUF6441"/>
</dbReference>
<dbReference type="Pfam" id="PF20039">
    <property type="entry name" value="DUF6441"/>
    <property type="match status" value="1"/>
</dbReference>
<protein>
    <submittedName>
        <fullName evidence="1">Uncharacterized protein</fullName>
    </submittedName>
</protein>
<dbReference type="RefSeq" id="WP_005857912.1">
    <property type="nucleotide sequence ID" value="NZ_AAYA01000004.1"/>
</dbReference>
<organism evidence="1 2">
    <name type="scientific">Sagittula stellata (strain ATCC 700073 / DSM 11524 / E-37)</name>
    <dbReference type="NCBI Taxonomy" id="388399"/>
    <lineage>
        <taxon>Bacteria</taxon>
        <taxon>Pseudomonadati</taxon>
        <taxon>Pseudomonadota</taxon>
        <taxon>Alphaproteobacteria</taxon>
        <taxon>Rhodobacterales</taxon>
        <taxon>Roseobacteraceae</taxon>
        <taxon>Sagittula</taxon>
    </lineage>
</organism>
<keyword evidence="2" id="KW-1185">Reference proteome</keyword>
<dbReference type="AlphaFoldDB" id="A3K200"/>
<evidence type="ECO:0000313" key="1">
    <source>
        <dbReference type="EMBL" id="EBA08946.1"/>
    </source>
</evidence>
<dbReference type="Proteomes" id="UP000005713">
    <property type="component" value="Unassembled WGS sequence"/>
</dbReference>
<dbReference type="OrthoDB" id="7571212at2"/>
<name>A3K200_SAGS3</name>
<evidence type="ECO:0000313" key="2">
    <source>
        <dbReference type="Proteomes" id="UP000005713"/>
    </source>
</evidence>
<proteinExistence type="predicted"/>
<reference evidence="1 2" key="1">
    <citation type="submission" date="2006-06" db="EMBL/GenBank/DDBJ databases">
        <authorList>
            <person name="Moran M.A."/>
            <person name="Ferriera S."/>
            <person name="Johnson J."/>
            <person name="Kravitz S."/>
            <person name="Beeson K."/>
            <person name="Sutton G."/>
            <person name="Rogers Y.-H."/>
            <person name="Friedman R."/>
            <person name="Frazier M."/>
            <person name="Venter J.C."/>
        </authorList>
    </citation>
    <scope>NUCLEOTIDE SEQUENCE [LARGE SCALE GENOMIC DNA]</scope>
    <source>
        <strain evidence="1 2">E-37</strain>
    </source>
</reference>
<accession>A3K200</accession>
<comment type="caution">
    <text evidence="1">The sequence shown here is derived from an EMBL/GenBank/DDBJ whole genome shotgun (WGS) entry which is preliminary data.</text>
</comment>
<gene>
    <name evidence="1" type="ORF">SSE37_04850</name>
</gene>
<sequence>MRLTVRPDVDVGEMMARDLERMERAHMGAMRSVARDLKSAWRQDIAAGGLGNRLGNTVRSESYPQGTNSLNAAALVWTKAPEIVAAHDEGATIGSRDGFWLAIPLEAAGRGRFGRRMTPLDFERRTGQRLRFVYRQNRRSALLVVDDARLTKRGQARRKGGRRRKDGVLTGAQTVPVFLLVPQVTLRKRTDLVPAAEAVTDRIPGLLAGWLEG</sequence>
<dbReference type="eggNOG" id="ENOG502Z85X">
    <property type="taxonomic scope" value="Bacteria"/>
</dbReference>